<dbReference type="InterPro" id="IPR012480">
    <property type="entry name" value="Hepar_II_III_C"/>
</dbReference>
<reference evidence="6 7" key="1">
    <citation type="submission" date="2020-08" db="EMBL/GenBank/DDBJ databases">
        <title>Genomic Encyclopedia of Type Strains, Phase IV (KMG-IV): sequencing the most valuable type-strain genomes for metagenomic binning, comparative biology and taxonomic classification.</title>
        <authorList>
            <person name="Goeker M."/>
        </authorList>
    </citation>
    <scope>NUCLEOTIDE SEQUENCE [LARGE SCALE GENOMIC DNA]</scope>
    <source>
        <strain evidence="6 7">DSM 26944</strain>
    </source>
</reference>
<evidence type="ECO:0000256" key="4">
    <source>
        <dbReference type="ARBA" id="ARBA00023239"/>
    </source>
</evidence>
<dbReference type="Gene3D" id="2.70.98.70">
    <property type="match status" value="1"/>
</dbReference>
<keyword evidence="2" id="KW-0732">Signal</keyword>
<evidence type="ECO:0000256" key="3">
    <source>
        <dbReference type="ARBA" id="ARBA00022764"/>
    </source>
</evidence>
<dbReference type="RefSeq" id="WP_183655596.1">
    <property type="nucleotide sequence ID" value="NZ_JACIJG010000015.1"/>
</dbReference>
<evidence type="ECO:0000259" key="5">
    <source>
        <dbReference type="Pfam" id="PF07940"/>
    </source>
</evidence>
<evidence type="ECO:0000313" key="6">
    <source>
        <dbReference type="EMBL" id="MBB5703612.1"/>
    </source>
</evidence>
<evidence type="ECO:0000256" key="2">
    <source>
        <dbReference type="ARBA" id="ARBA00022729"/>
    </source>
</evidence>
<keyword evidence="3" id="KW-0574">Periplasm</keyword>
<dbReference type="GO" id="GO:0042597">
    <property type="term" value="C:periplasmic space"/>
    <property type="evidence" value="ECO:0007669"/>
    <property type="project" value="UniProtKB-SubCell"/>
</dbReference>
<evidence type="ECO:0000256" key="1">
    <source>
        <dbReference type="ARBA" id="ARBA00004418"/>
    </source>
</evidence>
<proteinExistence type="predicted"/>
<dbReference type="GO" id="GO:0016829">
    <property type="term" value="F:lyase activity"/>
    <property type="evidence" value="ECO:0007669"/>
    <property type="project" value="UniProtKB-KW"/>
</dbReference>
<comment type="caution">
    <text evidence="6">The sequence shown here is derived from an EMBL/GenBank/DDBJ whole genome shotgun (WGS) entry which is preliminary data.</text>
</comment>
<accession>A0A7W9B013</accession>
<dbReference type="Proteomes" id="UP000555546">
    <property type="component" value="Unassembled WGS sequence"/>
</dbReference>
<dbReference type="PANTHER" id="PTHR39210">
    <property type="entry name" value="HEPARIN-SULFATE LYASE"/>
    <property type="match status" value="1"/>
</dbReference>
<dbReference type="EMBL" id="JACIJG010000015">
    <property type="protein sequence ID" value="MBB5703612.1"/>
    <property type="molecule type" value="Genomic_DNA"/>
</dbReference>
<keyword evidence="4" id="KW-0456">Lyase</keyword>
<sequence>MFSRYAQNALLSGRDTRHDRQINNMRKPFLRGTSKENGIQALKNVISAPITGRVNVGEPPNWAQSFKEASSSKLLWFHSLPFVGDLLTAWADGRDPVYLDKLFHLLGSYLEWLAKKRGGPAWKDDHAVANRGRMLAYILYASRADGFVIPDNMLALIDKALHRHGAWLRNDAHYISNNHGLMADRALIEITLSPSSIPESVVQEWQAHALSRLNKMLEHTFDEDGCCVENSPAYHVLNLSLFRAVVELLQDNAIATDKTGFVERIEKAEAICHLFFRKDGTFPIIGDTELHPTQWVDLKKYSPKEGMGIFPKSGFFIYKSERLYVTAKCGGDSYFHRHSDETSITLNVDGYDFLMDAGYYNYDWNKKGNARDIRSYLGHSGIFTDQCEFVRPRRFKRPRVLGKISELAKQSDIWRIQMESYLDRKSSIGRRVFCADENTILISDAVSSKRATTARQQFIIHPKCSLEVSGNTVRIERSNTVLEIEISSNQCFEIAVEDCVISEKFMEIETAKRVVAVARAKNVVFNAKIDILDA</sequence>
<dbReference type="PANTHER" id="PTHR39210:SF1">
    <property type="entry name" value="HEPARIN-SULFATE LYASE"/>
    <property type="match status" value="1"/>
</dbReference>
<comment type="subcellular location">
    <subcellularLocation>
        <location evidence="1">Periplasm</location>
    </subcellularLocation>
</comment>
<feature type="domain" description="Heparinase II/III-like C-terminal" evidence="5">
    <location>
        <begin position="305"/>
        <end position="506"/>
    </location>
</feature>
<dbReference type="SUPFAM" id="SSF48230">
    <property type="entry name" value="Chondroitin AC/alginate lyase"/>
    <property type="match status" value="1"/>
</dbReference>
<dbReference type="Gene3D" id="1.50.10.100">
    <property type="entry name" value="Chondroitin AC/alginate lyase"/>
    <property type="match status" value="1"/>
</dbReference>
<keyword evidence="7" id="KW-1185">Reference proteome</keyword>
<protein>
    <recommendedName>
        <fullName evidence="5">Heparinase II/III-like C-terminal domain-containing protein</fullName>
    </recommendedName>
</protein>
<evidence type="ECO:0000313" key="7">
    <source>
        <dbReference type="Proteomes" id="UP000555546"/>
    </source>
</evidence>
<organism evidence="6 7">
    <name type="scientific">Brucella daejeonensis</name>
    <dbReference type="NCBI Taxonomy" id="659015"/>
    <lineage>
        <taxon>Bacteria</taxon>
        <taxon>Pseudomonadati</taxon>
        <taxon>Pseudomonadota</taxon>
        <taxon>Alphaproteobacteria</taxon>
        <taxon>Hyphomicrobiales</taxon>
        <taxon>Brucellaceae</taxon>
        <taxon>Brucella/Ochrobactrum group</taxon>
        <taxon>Brucella</taxon>
    </lineage>
</organism>
<gene>
    <name evidence="6" type="ORF">FHS76_003519</name>
</gene>
<dbReference type="InterPro" id="IPR008929">
    <property type="entry name" value="Chondroitin_lyas"/>
</dbReference>
<dbReference type="AlphaFoldDB" id="A0A7W9B013"/>
<dbReference type="Pfam" id="PF07940">
    <property type="entry name" value="Hepar_II_III_C"/>
    <property type="match status" value="1"/>
</dbReference>
<name>A0A7W9B013_9HYPH</name>